<reference evidence="7 8" key="1">
    <citation type="journal article" date="2021" name="Commun. Biol.">
        <title>The genome of Shorea leprosula (Dipterocarpaceae) highlights the ecological relevance of drought in aseasonal tropical rainforests.</title>
        <authorList>
            <person name="Ng K.K.S."/>
            <person name="Kobayashi M.J."/>
            <person name="Fawcett J.A."/>
            <person name="Hatakeyama M."/>
            <person name="Paape T."/>
            <person name="Ng C.H."/>
            <person name="Ang C.C."/>
            <person name="Tnah L.H."/>
            <person name="Lee C.T."/>
            <person name="Nishiyama T."/>
            <person name="Sese J."/>
            <person name="O'Brien M.J."/>
            <person name="Copetti D."/>
            <person name="Mohd Noor M.I."/>
            <person name="Ong R.C."/>
            <person name="Putra M."/>
            <person name="Sireger I.Z."/>
            <person name="Indrioko S."/>
            <person name="Kosugi Y."/>
            <person name="Izuno A."/>
            <person name="Isagi Y."/>
            <person name="Lee S.L."/>
            <person name="Shimizu K.K."/>
        </authorList>
    </citation>
    <scope>NUCLEOTIDE SEQUENCE [LARGE SCALE GENOMIC DNA]</scope>
    <source>
        <strain evidence="7">214</strain>
    </source>
</reference>
<evidence type="ECO:0000256" key="2">
    <source>
        <dbReference type="ARBA" id="ARBA00010199"/>
    </source>
</evidence>
<keyword evidence="5 6" id="KW-0472">Membrane</keyword>
<comment type="similarity">
    <text evidence="2">Belongs to the multi antimicrobial extrusion (MATE) (TC 2.A.66.1) family.</text>
</comment>
<dbReference type="GO" id="GO:0016020">
    <property type="term" value="C:membrane"/>
    <property type="evidence" value="ECO:0007669"/>
    <property type="project" value="UniProtKB-SubCell"/>
</dbReference>
<accession>A0AAV5MT08</accession>
<feature type="transmembrane region" description="Helical" evidence="6">
    <location>
        <begin position="103"/>
        <end position="121"/>
    </location>
</feature>
<comment type="caution">
    <text evidence="7">The sequence shown here is derived from an EMBL/GenBank/DDBJ whole genome shotgun (WGS) entry which is preliminary data.</text>
</comment>
<dbReference type="InterPro" id="IPR044644">
    <property type="entry name" value="DinF-like"/>
</dbReference>
<feature type="transmembrane region" description="Helical" evidence="6">
    <location>
        <begin position="21"/>
        <end position="44"/>
    </location>
</feature>
<organism evidence="7 8">
    <name type="scientific">Rubroshorea leprosula</name>
    <dbReference type="NCBI Taxonomy" id="152421"/>
    <lineage>
        <taxon>Eukaryota</taxon>
        <taxon>Viridiplantae</taxon>
        <taxon>Streptophyta</taxon>
        <taxon>Embryophyta</taxon>
        <taxon>Tracheophyta</taxon>
        <taxon>Spermatophyta</taxon>
        <taxon>Magnoliopsida</taxon>
        <taxon>eudicotyledons</taxon>
        <taxon>Gunneridae</taxon>
        <taxon>Pentapetalae</taxon>
        <taxon>rosids</taxon>
        <taxon>malvids</taxon>
        <taxon>Malvales</taxon>
        <taxon>Dipterocarpaceae</taxon>
        <taxon>Rubroshorea</taxon>
    </lineage>
</organism>
<evidence type="ECO:0000256" key="1">
    <source>
        <dbReference type="ARBA" id="ARBA00004141"/>
    </source>
</evidence>
<keyword evidence="8" id="KW-1185">Reference proteome</keyword>
<dbReference type="PANTHER" id="PTHR42893">
    <property type="entry name" value="PROTEIN DETOXIFICATION 44, CHLOROPLASTIC-RELATED"/>
    <property type="match status" value="1"/>
</dbReference>
<dbReference type="EMBL" id="BPVZ01001090">
    <property type="protein sequence ID" value="GKV53115.1"/>
    <property type="molecule type" value="Genomic_DNA"/>
</dbReference>
<evidence type="ECO:0000256" key="4">
    <source>
        <dbReference type="ARBA" id="ARBA00022989"/>
    </source>
</evidence>
<sequence length="174" mass="19068">MPELLYGADQSIKKAQTLLKSLAIIGAILGVIIGTVGILVPWLLPNIFTSDLNVIQEMHRVLVLFFFALAITPCTHSLEGTLLFLSIRELFLSCVQAGRDLKFISLSMSGCFSLGALLLLLVSTRGYGLPGCWSALVGFQWARFFLALRRLLSPEGLLHSTDGNEYKLEKLKAA</sequence>
<name>A0AAV5MT08_9ROSI</name>
<keyword evidence="3 6" id="KW-0812">Transmembrane</keyword>
<feature type="transmembrane region" description="Helical" evidence="6">
    <location>
        <begin position="64"/>
        <end position="91"/>
    </location>
</feature>
<protein>
    <submittedName>
        <fullName evidence="7">Uncharacterized protein</fullName>
    </submittedName>
</protein>
<dbReference type="PANTHER" id="PTHR42893:SF41">
    <property type="entry name" value="PROTEIN DETOXIFICATION"/>
    <property type="match status" value="1"/>
</dbReference>
<comment type="subcellular location">
    <subcellularLocation>
        <location evidence="1">Membrane</location>
        <topology evidence="1">Multi-pass membrane protein</topology>
    </subcellularLocation>
</comment>
<evidence type="ECO:0000313" key="8">
    <source>
        <dbReference type="Proteomes" id="UP001054252"/>
    </source>
</evidence>
<dbReference type="Proteomes" id="UP001054252">
    <property type="component" value="Unassembled WGS sequence"/>
</dbReference>
<evidence type="ECO:0000256" key="3">
    <source>
        <dbReference type="ARBA" id="ARBA00022692"/>
    </source>
</evidence>
<evidence type="ECO:0000256" key="5">
    <source>
        <dbReference type="ARBA" id="ARBA00023136"/>
    </source>
</evidence>
<dbReference type="AlphaFoldDB" id="A0AAV5MT08"/>
<proteinExistence type="inferred from homology"/>
<gene>
    <name evidence="7" type="ORF">SLEP1_g59660</name>
</gene>
<evidence type="ECO:0000313" key="7">
    <source>
        <dbReference type="EMBL" id="GKV53115.1"/>
    </source>
</evidence>
<keyword evidence="4 6" id="KW-1133">Transmembrane helix</keyword>
<evidence type="ECO:0000256" key="6">
    <source>
        <dbReference type="SAM" id="Phobius"/>
    </source>
</evidence>